<feature type="compositionally biased region" description="Basic and acidic residues" evidence="1">
    <location>
        <begin position="55"/>
        <end position="71"/>
    </location>
</feature>
<sequence>MKHERAGFGELAKHKRKLARVSRSGKIARGASEQARRTCEASKKTRTGEQTWQGCKKDERAYSANLRDARTSRPGKVARSTSEQARQTYEASKKTRTGEQTWQGGKRRERAGSANL</sequence>
<evidence type="ECO:0000256" key="1">
    <source>
        <dbReference type="SAM" id="MobiDB-lite"/>
    </source>
</evidence>
<feature type="compositionally biased region" description="Basic and acidic residues" evidence="1">
    <location>
        <begin position="34"/>
        <end position="47"/>
    </location>
</feature>
<comment type="caution">
    <text evidence="2">The sequence shown here is derived from an EMBL/GenBank/DDBJ whole genome shotgun (WGS) entry which is preliminary data.</text>
</comment>
<organism evidence="2 3">
    <name type="scientific">Punica granatum</name>
    <name type="common">Pomegranate</name>
    <dbReference type="NCBI Taxonomy" id="22663"/>
    <lineage>
        <taxon>Eukaryota</taxon>
        <taxon>Viridiplantae</taxon>
        <taxon>Streptophyta</taxon>
        <taxon>Embryophyta</taxon>
        <taxon>Tracheophyta</taxon>
        <taxon>Spermatophyta</taxon>
        <taxon>Magnoliopsida</taxon>
        <taxon>eudicotyledons</taxon>
        <taxon>Gunneridae</taxon>
        <taxon>Pentapetalae</taxon>
        <taxon>rosids</taxon>
        <taxon>malvids</taxon>
        <taxon>Myrtales</taxon>
        <taxon>Lythraceae</taxon>
        <taxon>Punica</taxon>
    </lineage>
</organism>
<dbReference type="EMBL" id="MTKT01000826">
    <property type="protein sequence ID" value="OWM87151.1"/>
    <property type="molecule type" value="Genomic_DNA"/>
</dbReference>
<dbReference type="AlphaFoldDB" id="A0A218XRJ6"/>
<gene>
    <name evidence="2" type="ORF">CDL15_Pgr010183</name>
</gene>
<proteinExistence type="predicted"/>
<feature type="compositionally biased region" description="Polar residues" evidence="1">
    <location>
        <begin position="79"/>
        <end position="90"/>
    </location>
</feature>
<reference evidence="3" key="1">
    <citation type="journal article" date="2017" name="Plant J.">
        <title>The pomegranate (Punica granatum L.) genome and the genomics of punicalagin biosynthesis.</title>
        <authorList>
            <person name="Qin G."/>
            <person name="Xu C."/>
            <person name="Ming R."/>
            <person name="Tang H."/>
            <person name="Guyot R."/>
            <person name="Kramer E.M."/>
            <person name="Hu Y."/>
            <person name="Yi X."/>
            <person name="Qi Y."/>
            <person name="Xu X."/>
            <person name="Gao Z."/>
            <person name="Pan H."/>
            <person name="Jian J."/>
            <person name="Tian Y."/>
            <person name="Yue Z."/>
            <person name="Xu Y."/>
        </authorList>
    </citation>
    <scope>NUCLEOTIDE SEQUENCE [LARGE SCALE GENOMIC DNA]</scope>
    <source>
        <strain evidence="3">cv. Dabenzi</strain>
    </source>
</reference>
<evidence type="ECO:0000313" key="3">
    <source>
        <dbReference type="Proteomes" id="UP000197138"/>
    </source>
</evidence>
<name>A0A218XRJ6_PUNGR</name>
<feature type="region of interest" description="Disordered" evidence="1">
    <location>
        <begin position="1"/>
        <end position="116"/>
    </location>
</feature>
<protein>
    <submittedName>
        <fullName evidence="2">Uncharacterized protein</fullName>
    </submittedName>
</protein>
<evidence type="ECO:0000313" key="2">
    <source>
        <dbReference type="EMBL" id="OWM87151.1"/>
    </source>
</evidence>
<accession>A0A218XRJ6</accession>
<dbReference type="Proteomes" id="UP000197138">
    <property type="component" value="Unassembled WGS sequence"/>
</dbReference>